<dbReference type="RefSeq" id="WP_056997533.1">
    <property type="nucleotide sequence ID" value="NZ_JQBT01000005.1"/>
</dbReference>
<dbReference type="OrthoDB" id="2143665at2"/>
<dbReference type="AlphaFoldDB" id="A0A0R2JUC3"/>
<name>A0A0R2JUC3_9LACO</name>
<feature type="compositionally biased region" description="Low complexity" evidence="1">
    <location>
        <begin position="211"/>
        <end position="250"/>
    </location>
</feature>
<dbReference type="Proteomes" id="UP000051565">
    <property type="component" value="Unassembled WGS sequence"/>
</dbReference>
<sequence>MAEKQLLASVHGIRKIYFAIMDSATGEVITGANGVSDTGFTYVDGDGQGATSADISELEEKGTKKYANNQVKRIAHGIPAPEVAVVMLDMPRELMYKLLGYVKSGSGYVPNTSIKPHVAMIIESDTYDGNKAYEAFANGEVIMPAIKHGTDNNNQTESDPTLTYDALAPIDDATFVDANGNQSIIGFYNSGDTDFTEEQMFSEVFKGCTTGGTTPSTTGGTTPSTTGGTTSSTTGGTTSSTTGVTTPSKP</sequence>
<dbReference type="InterPro" id="IPR006724">
    <property type="entry name" value="Phage_TTP"/>
</dbReference>
<dbReference type="Pfam" id="PF04630">
    <property type="entry name" value="Phage_TTP_1"/>
    <property type="match status" value="1"/>
</dbReference>
<dbReference type="STRING" id="53444.AYR59_04660"/>
<gene>
    <name evidence="2" type="ORF">IV52_GL001202</name>
</gene>
<dbReference type="EMBL" id="JQBT01000005">
    <property type="protein sequence ID" value="KRN80648.1"/>
    <property type="molecule type" value="Genomic_DNA"/>
</dbReference>
<evidence type="ECO:0000256" key="1">
    <source>
        <dbReference type="SAM" id="MobiDB-lite"/>
    </source>
</evidence>
<feature type="region of interest" description="Disordered" evidence="1">
    <location>
        <begin position="207"/>
        <end position="250"/>
    </location>
</feature>
<organism evidence="2 3">
    <name type="scientific">Fructilactobacillus lindneri DSM 20690 = JCM 11027</name>
    <dbReference type="NCBI Taxonomy" id="1122148"/>
    <lineage>
        <taxon>Bacteria</taxon>
        <taxon>Bacillati</taxon>
        <taxon>Bacillota</taxon>
        <taxon>Bacilli</taxon>
        <taxon>Lactobacillales</taxon>
        <taxon>Lactobacillaceae</taxon>
        <taxon>Fructilactobacillus</taxon>
    </lineage>
</organism>
<keyword evidence="3" id="KW-1185">Reference proteome</keyword>
<protein>
    <submittedName>
        <fullName evidence="2">Phage major tail protein</fullName>
    </submittedName>
</protein>
<proteinExistence type="predicted"/>
<reference evidence="2 3" key="1">
    <citation type="journal article" date="2015" name="Genome Announc.">
        <title>Expanding the biotechnology potential of lactobacilli through comparative genomics of 213 strains and associated genera.</title>
        <authorList>
            <person name="Sun Z."/>
            <person name="Harris H.M."/>
            <person name="McCann A."/>
            <person name="Guo C."/>
            <person name="Argimon S."/>
            <person name="Zhang W."/>
            <person name="Yang X."/>
            <person name="Jeffery I.B."/>
            <person name="Cooney J.C."/>
            <person name="Kagawa T.F."/>
            <person name="Liu W."/>
            <person name="Song Y."/>
            <person name="Salvetti E."/>
            <person name="Wrobel A."/>
            <person name="Rasinkangas P."/>
            <person name="Parkhill J."/>
            <person name="Rea M.C."/>
            <person name="O'Sullivan O."/>
            <person name="Ritari J."/>
            <person name="Douillard F.P."/>
            <person name="Paul Ross R."/>
            <person name="Yang R."/>
            <person name="Briner A.E."/>
            <person name="Felis G.E."/>
            <person name="de Vos W.M."/>
            <person name="Barrangou R."/>
            <person name="Klaenhammer T.R."/>
            <person name="Caufield P.W."/>
            <person name="Cui Y."/>
            <person name="Zhang H."/>
            <person name="O'Toole P.W."/>
        </authorList>
    </citation>
    <scope>NUCLEOTIDE SEQUENCE [LARGE SCALE GENOMIC DNA]</scope>
    <source>
        <strain evidence="2 3">DSM 20690</strain>
    </source>
</reference>
<accession>A0A0R2JUC3</accession>
<dbReference type="PATRIC" id="fig|1122148.6.peg.1231"/>
<evidence type="ECO:0000313" key="3">
    <source>
        <dbReference type="Proteomes" id="UP000051565"/>
    </source>
</evidence>
<evidence type="ECO:0000313" key="2">
    <source>
        <dbReference type="EMBL" id="KRN80648.1"/>
    </source>
</evidence>
<comment type="caution">
    <text evidence="2">The sequence shown here is derived from an EMBL/GenBank/DDBJ whole genome shotgun (WGS) entry which is preliminary data.</text>
</comment>